<proteinExistence type="predicted"/>
<reference evidence="1 2" key="1">
    <citation type="submission" date="2021-06" db="EMBL/GenBank/DDBJ databases">
        <authorList>
            <person name="Palmer J.M."/>
        </authorList>
    </citation>
    <scope>NUCLEOTIDE SEQUENCE [LARGE SCALE GENOMIC DNA]</scope>
    <source>
        <strain evidence="1 2">CL_MEX2019</strain>
        <tissue evidence="1">Muscle</tissue>
    </source>
</reference>
<sequence length="113" mass="12927">MTKQLKHIKCVMEREKQGCWCRRTDMFDQPSESIPPNTHTHCHLAAWTASTWLLQGTELLYLTPRLPPTHTHKHTLHPVNNPVQSQFSCVLVSNHSPTVLTVVAEVEVENTFC</sequence>
<evidence type="ECO:0000313" key="2">
    <source>
        <dbReference type="Proteomes" id="UP001352852"/>
    </source>
</evidence>
<accession>A0ABU7D8G1</accession>
<gene>
    <name evidence="1" type="ORF">CHARACLAT_009964</name>
</gene>
<evidence type="ECO:0000313" key="1">
    <source>
        <dbReference type="EMBL" id="MED6270405.1"/>
    </source>
</evidence>
<protein>
    <submittedName>
        <fullName evidence="1">Uncharacterized protein</fullName>
    </submittedName>
</protein>
<name>A0ABU7D8G1_9TELE</name>
<dbReference type="Proteomes" id="UP001352852">
    <property type="component" value="Unassembled WGS sequence"/>
</dbReference>
<keyword evidence="2" id="KW-1185">Reference proteome</keyword>
<organism evidence="1 2">
    <name type="scientific">Characodon lateralis</name>
    <dbReference type="NCBI Taxonomy" id="208331"/>
    <lineage>
        <taxon>Eukaryota</taxon>
        <taxon>Metazoa</taxon>
        <taxon>Chordata</taxon>
        <taxon>Craniata</taxon>
        <taxon>Vertebrata</taxon>
        <taxon>Euteleostomi</taxon>
        <taxon>Actinopterygii</taxon>
        <taxon>Neopterygii</taxon>
        <taxon>Teleostei</taxon>
        <taxon>Neoteleostei</taxon>
        <taxon>Acanthomorphata</taxon>
        <taxon>Ovalentaria</taxon>
        <taxon>Atherinomorphae</taxon>
        <taxon>Cyprinodontiformes</taxon>
        <taxon>Goodeidae</taxon>
        <taxon>Characodon</taxon>
    </lineage>
</organism>
<comment type="caution">
    <text evidence="1">The sequence shown here is derived from an EMBL/GenBank/DDBJ whole genome shotgun (WGS) entry which is preliminary data.</text>
</comment>
<dbReference type="EMBL" id="JAHUTJ010017015">
    <property type="protein sequence ID" value="MED6270405.1"/>
    <property type="molecule type" value="Genomic_DNA"/>
</dbReference>